<dbReference type="Pfam" id="PF21113">
    <property type="entry name" value="LarA_C"/>
    <property type="match status" value="1"/>
</dbReference>
<evidence type="ECO:0000313" key="4">
    <source>
        <dbReference type="Proteomes" id="UP000177025"/>
    </source>
</evidence>
<dbReference type="InterPro" id="IPR048520">
    <property type="entry name" value="LarA_C"/>
</dbReference>
<organism evidence="3 4">
    <name type="scientific">candidate division WOR-3 bacterium RBG_13_43_14</name>
    <dbReference type="NCBI Taxonomy" id="1802590"/>
    <lineage>
        <taxon>Bacteria</taxon>
        <taxon>Bacteria division WOR-3</taxon>
    </lineage>
</organism>
<dbReference type="InterPro" id="IPR048068">
    <property type="entry name" value="LarA-like"/>
</dbReference>
<evidence type="ECO:0000259" key="1">
    <source>
        <dbReference type="Pfam" id="PF09861"/>
    </source>
</evidence>
<dbReference type="EMBL" id="MEUM01000002">
    <property type="protein sequence ID" value="OGC43925.1"/>
    <property type="molecule type" value="Genomic_DNA"/>
</dbReference>
<dbReference type="InterPro" id="IPR047926">
    <property type="entry name" value="Ni_dep_LarA"/>
</dbReference>
<dbReference type="Gene3D" id="3.90.226.30">
    <property type="match status" value="1"/>
</dbReference>
<comment type="caution">
    <text evidence="3">The sequence shown here is derived from an EMBL/GenBank/DDBJ whole genome shotgun (WGS) entry which is preliminary data.</text>
</comment>
<dbReference type="InterPro" id="IPR018657">
    <property type="entry name" value="LarA-like_N"/>
</dbReference>
<proteinExistence type="predicted"/>
<name>A0A1F4UG26_UNCW3</name>
<accession>A0A1F4UG26</accession>
<gene>
    <name evidence="3" type="ORF">A2Y85_06715</name>
</gene>
<dbReference type="NCBIfam" id="NF033504">
    <property type="entry name" value="Ni_dep_LarA"/>
    <property type="match status" value="1"/>
</dbReference>
<feature type="domain" description="LarA-like N-terminal" evidence="1">
    <location>
        <begin position="9"/>
        <end position="199"/>
    </location>
</feature>
<dbReference type="AlphaFoldDB" id="A0A1F4UG26"/>
<dbReference type="Proteomes" id="UP000177025">
    <property type="component" value="Unassembled WGS sequence"/>
</dbReference>
<protein>
    <submittedName>
        <fullName evidence="3">Uncharacterized protein</fullName>
    </submittedName>
</protein>
<reference evidence="3 4" key="1">
    <citation type="journal article" date="2016" name="Nat. Commun.">
        <title>Thousands of microbial genomes shed light on interconnected biogeochemical processes in an aquifer system.</title>
        <authorList>
            <person name="Anantharaman K."/>
            <person name="Brown C.T."/>
            <person name="Hug L.A."/>
            <person name="Sharon I."/>
            <person name="Castelle C.J."/>
            <person name="Probst A.J."/>
            <person name="Thomas B.C."/>
            <person name="Singh A."/>
            <person name="Wilkins M.J."/>
            <person name="Karaoz U."/>
            <person name="Brodie E.L."/>
            <person name="Williams K.H."/>
            <person name="Hubbard S.S."/>
            <person name="Banfield J.F."/>
        </authorList>
    </citation>
    <scope>NUCLEOTIDE SEQUENCE [LARGE SCALE GENOMIC DNA]</scope>
</reference>
<dbReference type="PANTHER" id="PTHR33171">
    <property type="entry name" value="LAR_N DOMAIN-CONTAINING PROTEIN"/>
    <property type="match status" value="1"/>
</dbReference>
<evidence type="ECO:0000259" key="2">
    <source>
        <dbReference type="Pfam" id="PF21113"/>
    </source>
</evidence>
<dbReference type="InterPro" id="IPR043166">
    <property type="entry name" value="LarA-like_C"/>
</dbReference>
<dbReference type="GO" id="GO:0050043">
    <property type="term" value="F:lactate racemase activity"/>
    <property type="evidence" value="ECO:0007669"/>
    <property type="project" value="InterPro"/>
</dbReference>
<dbReference type="PANTHER" id="PTHR33171:SF17">
    <property type="entry name" value="LARA-LIKE N-TERMINAL DOMAIN-CONTAINING PROTEIN"/>
    <property type="match status" value="1"/>
</dbReference>
<feature type="domain" description="Lactate racemase C-terminal" evidence="2">
    <location>
        <begin position="270"/>
        <end position="405"/>
    </location>
</feature>
<dbReference type="Gene3D" id="3.40.50.11440">
    <property type="match status" value="1"/>
</dbReference>
<evidence type="ECO:0000313" key="3">
    <source>
        <dbReference type="EMBL" id="OGC43925.1"/>
    </source>
</evidence>
<dbReference type="Pfam" id="PF09861">
    <property type="entry name" value="Lar_N"/>
    <property type="match status" value="1"/>
</dbReference>
<sequence length="427" mass="48332">MERTINFNNSIEKLKIPADHFLMVLSPHDEEKEDNVLESLFEKSDTLASFDDFIRSARNLLVIVNDASRPTPTAEVLTFIYDRIRKLNPRFLIATGLHPAPDVQEIRSIFGELYYQINDSITLHDSKNSDDLVDLGTSRHNTSLTVNKLVTEADKIITIGSIEPHYFAGYTGGRKSILPGVAGYDTIEQNHRHALHPNARPLMLDNNPVHEDMLDMIDALGVNRFFSIQTVMSRHHKTIYASCGDIHDSFEKARLNTVQNFRVEVPTKVDIIMSIACPPFDESFYQSLKAIENTKNILNENGIFILVTTAHKGIGPIHFARLFENKTNLITAAENALIHYRLGDHTAVNLKSITTWAELWCVTDKKNHKLENAGIKLYSSIQRSIDEAILKKGTASKIAIVEDGCFTVPILENKEVDNHWQNRYLDN</sequence>